<name>A0A1E3NLB6_9ASCO</name>
<evidence type="ECO:0000313" key="4">
    <source>
        <dbReference type="Proteomes" id="UP000094455"/>
    </source>
</evidence>
<feature type="compositionally biased region" description="Basic and acidic residues" evidence="1">
    <location>
        <begin position="94"/>
        <end position="108"/>
    </location>
</feature>
<reference evidence="3 4" key="1">
    <citation type="journal article" date="2016" name="Proc. Natl. Acad. Sci. U.S.A.">
        <title>Comparative genomics of biotechnologically important yeasts.</title>
        <authorList>
            <person name="Riley R."/>
            <person name="Haridas S."/>
            <person name="Wolfe K.H."/>
            <person name="Lopes M.R."/>
            <person name="Hittinger C.T."/>
            <person name="Goeker M."/>
            <person name="Salamov A.A."/>
            <person name="Wisecaver J.H."/>
            <person name="Long T.M."/>
            <person name="Calvey C.H."/>
            <person name="Aerts A.L."/>
            <person name="Barry K.W."/>
            <person name="Choi C."/>
            <person name="Clum A."/>
            <person name="Coughlan A.Y."/>
            <person name="Deshpande S."/>
            <person name="Douglass A.P."/>
            <person name="Hanson S.J."/>
            <person name="Klenk H.-P."/>
            <person name="LaButti K.M."/>
            <person name="Lapidus A."/>
            <person name="Lindquist E.A."/>
            <person name="Lipzen A.M."/>
            <person name="Meier-Kolthoff J.P."/>
            <person name="Ohm R.A."/>
            <person name="Otillar R.P."/>
            <person name="Pangilinan J.L."/>
            <person name="Peng Y."/>
            <person name="Rokas A."/>
            <person name="Rosa C.A."/>
            <person name="Scheuner C."/>
            <person name="Sibirny A.A."/>
            <person name="Slot J.C."/>
            <person name="Stielow J.B."/>
            <person name="Sun H."/>
            <person name="Kurtzman C.P."/>
            <person name="Blackwell M."/>
            <person name="Grigoriev I.V."/>
            <person name="Jeffries T.W."/>
        </authorList>
    </citation>
    <scope>NUCLEOTIDE SEQUENCE [LARGE SCALE GENOMIC DNA]</scope>
    <source>
        <strain evidence="3 4">NRRL Y-2026</strain>
    </source>
</reference>
<dbReference type="GO" id="GO:0005789">
    <property type="term" value="C:endoplasmic reticulum membrane"/>
    <property type="evidence" value="ECO:0007669"/>
    <property type="project" value="TreeGrafter"/>
</dbReference>
<keyword evidence="4" id="KW-1185">Reference proteome</keyword>
<keyword evidence="2" id="KW-0812">Transmembrane</keyword>
<protein>
    <submittedName>
        <fullName evidence="3">Uncharacterized protein</fullName>
    </submittedName>
</protein>
<keyword evidence="2" id="KW-0472">Membrane</keyword>
<dbReference type="OrthoDB" id="9626941at2759"/>
<organism evidence="3 4">
    <name type="scientific">Pichia membranifaciens NRRL Y-2026</name>
    <dbReference type="NCBI Taxonomy" id="763406"/>
    <lineage>
        <taxon>Eukaryota</taxon>
        <taxon>Fungi</taxon>
        <taxon>Dikarya</taxon>
        <taxon>Ascomycota</taxon>
        <taxon>Saccharomycotina</taxon>
        <taxon>Pichiomycetes</taxon>
        <taxon>Pichiales</taxon>
        <taxon>Pichiaceae</taxon>
        <taxon>Pichia</taxon>
    </lineage>
</organism>
<dbReference type="GeneID" id="30179532"/>
<evidence type="ECO:0000313" key="3">
    <source>
        <dbReference type="EMBL" id="ODQ46910.1"/>
    </source>
</evidence>
<keyword evidence="2" id="KW-1133">Transmembrane helix</keyword>
<feature type="region of interest" description="Disordered" evidence="1">
    <location>
        <begin position="85"/>
        <end position="108"/>
    </location>
</feature>
<dbReference type="InterPro" id="IPR013945">
    <property type="entry name" value="Pkr1"/>
</dbReference>
<dbReference type="Pfam" id="PF08636">
    <property type="entry name" value="Pkr1"/>
    <property type="match status" value="1"/>
</dbReference>
<sequence length="108" mass="11985">MSSFFVDLWESVFTPGTNPALIRATHSSFVMLVTSLVWMVYTSRSIHFFNLLVIALCLWASVTWFLSELAKEKLKSNEQLLKEAGGDAAAGGADQKEKAAGEEKKKEK</sequence>
<dbReference type="RefSeq" id="XP_019018023.1">
    <property type="nucleotide sequence ID" value="XM_019162845.1"/>
</dbReference>
<dbReference type="AlphaFoldDB" id="A0A1E3NLB6"/>
<accession>A0A1E3NLB6</accession>
<dbReference type="PANTHER" id="PTHR28251">
    <property type="entry name" value="V-TYPE ATPASE ASSEMBLY FACTOR PKR1"/>
    <property type="match status" value="1"/>
</dbReference>
<dbReference type="EMBL" id="KV454003">
    <property type="protein sequence ID" value="ODQ46910.1"/>
    <property type="molecule type" value="Genomic_DNA"/>
</dbReference>
<proteinExistence type="predicted"/>
<dbReference type="GO" id="GO:0070072">
    <property type="term" value="P:vacuolar proton-transporting V-type ATPase complex assembly"/>
    <property type="evidence" value="ECO:0007669"/>
    <property type="project" value="InterPro"/>
</dbReference>
<feature type="transmembrane region" description="Helical" evidence="2">
    <location>
        <begin position="48"/>
        <end position="67"/>
    </location>
</feature>
<dbReference type="PANTHER" id="PTHR28251:SF1">
    <property type="entry name" value="V-TYPE ATPASE ASSEMBLY FACTOR PKR1"/>
    <property type="match status" value="1"/>
</dbReference>
<gene>
    <name evidence="3" type="ORF">PICMEDRAFT_33784</name>
</gene>
<evidence type="ECO:0000256" key="2">
    <source>
        <dbReference type="SAM" id="Phobius"/>
    </source>
</evidence>
<evidence type="ECO:0000256" key="1">
    <source>
        <dbReference type="SAM" id="MobiDB-lite"/>
    </source>
</evidence>
<feature type="transmembrane region" description="Helical" evidence="2">
    <location>
        <begin position="20"/>
        <end position="41"/>
    </location>
</feature>
<dbReference type="Proteomes" id="UP000094455">
    <property type="component" value="Unassembled WGS sequence"/>
</dbReference>
<dbReference type="STRING" id="763406.A0A1E3NLB6"/>